<comment type="caution">
    <text evidence="12">The sequence shown here is derived from an EMBL/GenBank/DDBJ whole genome shotgun (WGS) entry which is preliminary data.</text>
</comment>
<keyword evidence="3" id="KW-0410">Iron transport</keyword>
<evidence type="ECO:0000256" key="6">
    <source>
        <dbReference type="ARBA" id="ARBA00023004"/>
    </source>
</evidence>
<evidence type="ECO:0000313" key="12">
    <source>
        <dbReference type="EMBL" id="OIR14908.1"/>
    </source>
</evidence>
<evidence type="ECO:0000259" key="11">
    <source>
        <dbReference type="Pfam" id="PF07715"/>
    </source>
</evidence>
<name>A0A1J5TMH6_9ZZZZ</name>
<keyword evidence="7" id="KW-0406">Ion transport</keyword>
<evidence type="ECO:0000256" key="1">
    <source>
        <dbReference type="ARBA" id="ARBA00004571"/>
    </source>
</evidence>
<dbReference type="InterPro" id="IPR039426">
    <property type="entry name" value="TonB-dep_rcpt-like"/>
</dbReference>
<feature type="region of interest" description="Disordered" evidence="10">
    <location>
        <begin position="123"/>
        <end position="143"/>
    </location>
</feature>
<gene>
    <name evidence="12" type="primary">fhuA_1</name>
    <name evidence="12" type="ORF">GALL_40240</name>
</gene>
<evidence type="ECO:0000256" key="4">
    <source>
        <dbReference type="ARBA" id="ARBA00022692"/>
    </source>
</evidence>
<dbReference type="Gene3D" id="2.170.130.10">
    <property type="entry name" value="TonB-dependent receptor, plug domain"/>
    <property type="match status" value="1"/>
</dbReference>
<dbReference type="PANTHER" id="PTHR32552:SF68">
    <property type="entry name" value="FERRICHROME OUTER MEMBRANE TRANSPORTER_PHAGE RECEPTOR"/>
    <property type="match status" value="1"/>
</dbReference>
<keyword evidence="2" id="KW-0813">Transport</keyword>
<keyword evidence="8" id="KW-0472">Membrane</keyword>
<dbReference type="SUPFAM" id="SSF56935">
    <property type="entry name" value="Porins"/>
    <property type="match status" value="1"/>
</dbReference>
<evidence type="ECO:0000256" key="5">
    <source>
        <dbReference type="ARBA" id="ARBA00022729"/>
    </source>
</evidence>
<keyword evidence="9" id="KW-0998">Cell outer membrane</keyword>
<dbReference type="InterPro" id="IPR012910">
    <property type="entry name" value="Plug_dom"/>
</dbReference>
<comment type="subcellular location">
    <subcellularLocation>
        <location evidence="1">Cell outer membrane</location>
        <topology evidence="1">Multi-pass membrane protein</topology>
    </subcellularLocation>
</comment>
<evidence type="ECO:0000256" key="9">
    <source>
        <dbReference type="ARBA" id="ARBA00023237"/>
    </source>
</evidence>
<keyword evidence="4" id="KW-0812">Transmembrane</keyword>
<feature type="region of interest" description="Disordered" evidence="10">
    <location>
        <begin position="543"/>
        <end position="566"/>
    </location>
</feature>
<keyword evidence="6" id="KW-0408">Iron</keyword>
<dbReference type="GO" id="GO:0015344">
    <property type="term" value="F:siderophore uptake transmembrane transporter activity"/>
    <property type="evidence" value="ECO:0007669"/>
    <property type="project" value="TreeGrafter"/>
</dbReference>
<evidence type="ECO:0000256" key="3">
    <source>
        <dbReference type="ARBA" id="ARBA00022496"/>
    </source>
</evidence>
<evidence type="ECO:0000256" key="8">
    <source>
        <dbReference type="ARBA" id="ARBA00023136"/>
    </source>
</evidence>
<dbReference type="PANTHER" id="PTHR32552">
    <property type="entry name" value="FERRICHROME IRON RECEPTOR-RELATED"/>
    <property type="match status" value="1"/>
</dbReference>
<feature type="domain" description="TonB-dependent receptor plug" evidence="11">
    <location>
        <begin position="79"/>
        <end position="197"/>
    </location>
</feature>
<dbReference type="AlphaFoldDB" id="A0A1J5TMH6"/>
<sequence length="994" mass="107741">MRTAPSVRYSGLRRVFAIGSAVFTSALLSQQALHAQAAPSKDSSDDQTIELSPFTVSTSKDEGYRATNSISGSRLDTPIADIPMPIEVVTRQFIDDTGATDLRSTLAYSAGILLQTQNDLGNTGSNAYQGPGGVNNPQGETANPNSVQFKIRGFVTDNTLRDGFIRQNSTDSVNIERVEVVRGPAALLYGTGNFGGVVNYLVKQPKDTPSQAWDVSIGTFGFKRTTLDSTGPISKKYHLDYRISAALQKTNDYTQYYSENHFFVAPTLQWKPTPTTVVTLDTEYGRGAQHGLGFMRLRSVAGVGINNDQNEHGGFYTPPGANPRLFRLSGPDTFLDNQADNIEFKVTQQLFKGANLLIGYNDSKYDTQGRDVQGGLTTGQGPASLQQTVALYPISPSAGDNSLNIQDGLTSGVIDQYFWTMSNQDSHRQQFRAEVNYSLSLFSSHKWLKWDSDFLAGISDLKNTLGSESWRTLPTAYNYKAPNDLNPIVFGHQGDGSADVPMYRNDQNETINRDRGRYLSYQGKFLDGRVIILTGVRNDANSASNWDRSYSGPTDPGSYTSGSADTQRKNTYQLGVSVKITHGLSIYALTSEGLQPNFSGQVQPQNGAPAGASLARSREIGLKLDLLNGRISGTISAYKIQRTGWVGAPWYSPATLGAPRFNPNKDIVYNVSNFTPSKAPGGSNGGVSAGASIPVLDQSQVVAAWDAAVASGAAFQSTAGNGTSQWYVDASKATGAAYMDAAFAANQADSGAEWPGWLFSGDNLGGDALVNNATMDAVGFHGGAAGNSALLQTDQSEGWDGQLLIQAAKNFQVVLNGAITTVRRVNFGQWMKYPYPQDKWAVWNFQNGSWGLLGLPMSQIYTTPYDTSTRTSVGQAAGDDTPKYHFDLWTNYQFTGALKGLSVGLGGYWESRRMYLSGVSHGSGQLILNSAGQLLLLYTPSRYDIDGMIKYQWKSGRYTQHVQLNFANLLNDQKLYGLIYSAPTSAKITYGLSF</sequence>
<keyword evidence="12" id="KW-0675">Receptor</keyword>
<protein>
    <submittedName>
        <fullName evidence="12">Ferrichrome-iron receptor</fullName>
    </submittedName>
</protein>
<reference evidence="12" key="1">
    <citation type="submission" date="2016-10" db="EMBL/GenBank/DDBJ databases">
        <title>Sequence of Gallionella enrichment culture.</title>
        <authorList>
            <person name="Poehlein A."/>
            <person name="Muehling M."/>
            <person name="Daniel R."/>
        </authorList>
    </citation>
    <scope>NUCLEOTIDE SEQUENCE</scope>
</reference>
<evidence type="ECO:0000256" key="7">
    <source>
        <dbReference type="ARBA" id="ARBA00023065"/>
    </source>
</evidence>
<dbReference type="InterPro" id="IPR037066">
    <property type="entry name" value="Plug_dom_sf"/>
</dbReference>
<evidence type="ECO:0000256" key="2">
    <source>
        <dbReference type="ARBA" id="ARBA00022448"/>
    </source>
</evidence>
<dbReference type="InterPro" id="IPR036942">
    <property type="entry name" value="Beta-barrel_TonB_sf"/>
</dbReference>
<evidence type="ECO:0000256" key="10">
    <source>
        <dbReference type="SAM" id="MobiDB-lite"/>
    </source>
</evidence>
<dbReference type="PROSITE" id="PS52016">
    <property type="entry name" value="TONB_DEPENDENT_REC_3"/>
    <property type="match status" value="1"/>
</dbReference>
<dbReference type="GO" id="GO:0009279">
    <property type="term" value="C:cell outer membrane"/>
    <property type="evidence" value="ECO:0007669"/>
    <property type="project" value="UniProtKB-SubCell"/>
</dbReference>
<dbReference type="Pfam" id="PF07715">
    <property type="entry name" value="Plug"/>
    <property type="match status" value="1"/>
</dbReference>
<dbReference type="Gene3D" id="2.40.170.20">
    <property type="entry name" value="TonB-dependent receptor, beta-barrel domain"/>
    <property type="match status" value="2"/>
</dbReference>
<organism evidence="12">
    <name type="scientific">mine drainage metagenome</name>
    <dbReference type="NCBI Taxonomy" id="410659"/>
    <lineage>
        <taxon>unclassified sequences</taxon>
        <taxon>metagenomes</taxon>
        <taxon>ecological metagenomes</taxon>
    </lineage>
</organism>
<keyword evidence="5" id="KW-0732">Signal</keyword>
<proteinExistence type="predicted"/>
<dbReference type="EMBL" id="MLJW01000010">
    <property type="protein sequence ID" value="OIR14908.1"/>
    <property type="molecule type" value="Genomic_DNA"/>
</dbReference>
<accession>A0A1J5TMH6</accession>